<dbReference type="Pfam" id="PF01156">
    <property type="entry name" value="IU_nuc_hydro"/>
    <property type="match status" value="1"/>
</dbReference>
<dbReference type="AlphaFoldDB" id="A0A2I1JZ20"/>
<reference evidence="4 5" key="1">
    <citation type="submission" date="2017-12" db="EMBL/GenBank/DDBJ databases">
        <title>Phylogenetic diversity of female urinary microbiome.</title>
        <authorList>
            <person name="Thomas-White K."/>
            <person name="Wolfe A.J."/>
        </authorList>
    </citation>
    <scope>NUCLEOTIDE SEQUENCE [LARGE SCALE GENOMIC DNA]</scope>
    <source>
        <strain evidence="4 5">UMB0898</strain>
    </source>
</reference>
<keyword evidence="1 4" id="KW-0378">Hydrolase</keyword>
<feature type="domain" description="Inosine/uridine-preferring nucleoside hydrolase" evidence="3">
    <location>
        <begin position="4"/>
        <end position="268"/>
    </location>
</feature>
<evidence type="ECO:0000313" key="4">
    <source>
        <dbReference type="EMBL" id="PKY88572.1"/>
    </source>
</evidence>
<dbReference type="SUPFAM" id="SSF53590">
    <property type="entry name" value="Nucleoside hydrolase"/>
    <property type="match status" value="1"/>
</dbReference>
<evidence type="ECO:0000313" key="5">
    <source>
        <dbReference type="Proteomes" id="UP000234384"/>
    </source>
</evidence>
<evidence type="ECO:0000259" key="3">
    <source>
        <dbReference type="Pfam" id="PF01156"/>
    </source>
</evidence>
<name>A0A2I1JZ20_9LACT</name>
<organism evidence="4 5">
    <name type="scientific">Falseniella ignava</name>
    <dbReference type="NCBI Taxonomy" id="137730"/>
    <lineage>
        <taxon>Bacteria</taxon>
        <taxon>Bacillati</taxon>
        <taxon>Bacillota</taxon>
        <taxon>Bacilli</taxon>
        <taxon>Lactobacillales</taxon>
        <taxon>Aerococcaceae</taxon>
        <taxon>Falseniella</taxon>
    </lineage>
</organism>
<dbReference type="GO" id="GO:0008477">
    <property type="term" value="F:purine nucleosidase activity"/>
    <property type="evidence" value="ECO:0007669"/>
    <property type="project" value="TreeGrafter"/>
</dbReference>
<dbReference type="GO" id="GO:0045437">
    <property type="term" value="F:uridine nucleosidase activity"/>
    <property type="evidence" value="ECO:0007669"/>
    <property type="project" value="UniProtKB-ARBA"/>
</dbReference>
<dbReference type="OrthoDB" id="9797882at2"/>
<dbReference type="InterPro" id="IPR015910">
    <property type="entry name" value="I/U_nuclsd_hydro_CS"/>
</dbReference>
<dbReference type="RefSeq" id="WP_101954380.1">
    <property type="nucleotide sequence ID" value="NZ_PKHE01000013.1"/>
</dbReference>
<dbReference type="Proteomes" id="UP000234384">
    <property type="component" value="Unassembled WGS sequence"/>
</dbReference>
<dbReference type="GO" id="GO:0006152">
    <property type="term" value="P:purine nucleoside catabolic process"/>
    <property type="evidence" value="ECO:0007669"/>
    <property type="project" value="TreeGrafter"/>
</dbReference>
<dbReference type="PANTHER" id="PTHR12304">
    <property type="entry name" value="INOSINE-URIDINE PREFERRING NUCLEOSIDE HYDROLASE"/>
    <property type="match status" value="1"/>
</dbReference>
<sequence>MRQVWVDTDPGLDDAVAIALLAASSSWEIVALSAVGGNTCLPIVSQNLVNIAHQLGLKVPVIKGLDRESRYMISSHSDLKSQGQLGTSSVTDRSRAGFFDQEESPVETGSLNQLIHLLRTSQGPITLLTLGPLTNVQYVMDQAPDLIDKLDQIIMMGGCLGPGNYGDRVEFNFGFDPQATRKVMSLECAKTIIPLEVGKQVSFEMDTVREWPVWQAIGPLVQPFLLDLHGGQMPQVIKFFDLMAAAYLIHPSAFEQVVLNLTVDEQAAILQDKQVGSSVHWTQTVDSKAILDLMRK</sequence>
<accession>A0A2I1JZ20</accession>
<dbReference type="InterPro" id="IPR023186">
    <property type="entry name" value="IUNH"/>
</dbReference>
<dbReference type="EMBL" id="PKHE01000013">
    <property type="protein sequence ID" value="PKY88572.1"/>
    <property type="molecule type" value="Genomic_DNA"/>
</dbReference>
<gene>
    <name evidence="4" type="ORF">CYJ57_05460</name>
</gene>
<dbReference type="InterPro" id="IPR036452">
    <property type="entry name" value="Ribo_hydro-like"/>
</dbReference>
<proteinExistence type="predicted"/>
<comment type="caution">
    <text evidence="4">The sequence shown here is derived from an EMBL/GenBank/DDBJ whole genome shotgun (WGS) entry which is preliminary data.</text>
</comment>
<dbReference type="PANTHER" id="PTHR12304:SF4">
    <property type="entry name" value="URIDINE NUCLEOSIDASE"/>
    <property type="match status" value="1"/>
</dbReference>
<evidence type="ECO:0000256" key="2">
    <source>
        <dbReference type="ARBA" id="ARBA00023295"/>
    </source>
</evidence>
<evidence type="ECO:0000256" key="1">
    <source>
        <dbReference type="ARBA" id="ARBA00022801"/>
    </source>
</evidence>
<dbReference type="GO" id="GO:0005829">
    <property type="term" value="C:cytosol"/>
    <property type="evidence" value="ECO:0007669"/>
    <property type="project" value="TreeGrafter"/>
</dbReference>
<dbReference type="InterPro" id="IPR001910">
    <property type="entry name" value="Inosine/uridine_hydrolase_dom"/>
</dbReference>
<dbReference type="PROSITE" id="PS01247">
    <property type="entry name" value="IUNH"/>
    <property type="match status" value="1"/>
</dbReference>
<dbReference type="Gene3D" id="3.90.245.10">
    <property type="entry name" value="Ribonucleoside hydrolase-like"/>
    <property type="match status" value="1"/>
</dbReference>
<keyword evidence="2" id="KW-0326">Glycosidase</keyword>
<protein>
    <submittedName>
        <fullName evidence="4">Nucleoside hydrolase</fullName>
    </submittedName>
</protein>